<dbReference type="GeneID" id="64706277"/>
<proteinExistence type="predicted"/>
<feature type="signal peptide" evidence="1">
    <location>
        <begin position="1"/>
        <end position="25"/>
    </location>
</feature>
<comment type="caution">
    <text evidence="2">The sequence shown here is derived from an EMBL/GenBank/DDBJ whole genome shotgun (WGS) entry which is preliminary data.</text>
</comment>
<accession>A0A9P7F918</accession>
<evidence type="ECO:0000313" key="3">
    <source>
        <dbReference type="Proteomes" id="UP000823399"/>
    </source>
</evidence>
<keyword evidence="3" id="KW-1185">Reference proteome</keyword>
<dbReference type="InterPro" id="IPR044878">
    <property type="entry name" value="UbiA_sf"/>
</dbReference>
<gene>
    <name evidence="2" type="ORF">F5147DRAFT_836793</name>
</gene>
<dbReference type="Proteomes" id="UP000823399">
    <property type="component" value="Unassembled WGS sequence"/>
</dbReference>
<dbReference type="Gene3D" id="1.10.357.140">
    <property type="entry name" value="UbiA prenyltransferase"/>
    <property type="match status" value="1"/>
</dbReference>
<reference evidence="2" key="1">
    <citation type="journal article" date="2020" name="New Phytol.">
        <title>Comparative genomics reveals dynamic genome evolution in host specialist ectomycorrhizal fungi.</title>
        <authorList>
            <person name="Lofgren L.A."/>
            <person name="Nguyen N.H."/>
            <person name="Vilgalys R."/>
            <person name="Ruytinx J."/>
            <person name="Liao H.L."/>
            <person name="Branco S."/>
            <person name="Kuo A."/>
            <person name="LaButti K."/>
            <person name="Lipzen A."/>
            <person name="Andreopoulos W."/>
            <person name="Pangilinan J."/>
            <person name="Riley R."/>
            <person name="Hundley H."/>
            <person name="Na H."/>
            <person name="Barry K."/>
            <person name="Grigoriev I.V."/>
            <person name="Stajich J.E."/>
            <person name="Kennedy P.G."/>
        </authorList>
    </citation>
    <scope>NUCLEOTIDE SEQUENCE</scope>
    <source>
        <strain evidence="2">FC423</strain>
    </source>
</reference>
<dbReference type="PANTHER" id="PTHR42723:SF1">
    <property type="entry name" value="CHLOROPHYLL SYNTHASE, CHLOROPLASTIC"/>
    <property type="match status" value="1"/>
</dbReference>
<protein>
    <recommendedName>
        <fullName evidence="4">F-box domain-containing protein</fullName>
    </recommendedName>
</protein>
<dbReference type="CDD" id="cd13965">
    <property type="entry name" value="PT_UbiA_3"/>
    <property type="match status" value="1"/>
</dbReference>
<organism evidence="2 3">
    <name type="scientific">Suillus discolor</name>
    <dbReference type="NCBI Taxonomy" id="1912936"/>
    <lineage>
        <taxon>Eukaryota</taxon>
        <taxon>Fungi</taxon>
        <taxon>Dikarya</taxon>
        <taxon>Basidiomycota</taxon>
        <taxon>Agaricomycotina</taxon>
        <taxon>Agaricomycetes</taxon>
        <taxon>Agaricomycetidae</taxon>
        <taxon>Boletales</taxon>
        <taxon>Suillineae</taxon>
        <taxon>Suillaceae</taxon>
        <taxon>Suillus</taxon>
    </lineage>
</organism>
<sequence>MTRHPTHAWNAPLWTWFHLLQFNIANQIQDLEEDRKNKPSRPIPVGRISVDSAADMRWVMVPVSLTIWYNELHGDKMGLSKNALTAILGGPHKKSVILLIKRTGPRNSCIDKAGALAVALSSIVFATTLHAQDFKDEEGDRLTGRHTLPTIFPKAARFSMMFGLPLWSYALSCIWKIDALSTTGICTLRRICMGTNGHYVVRYRNMYYFQHHNSSGYPEWLGLKVLQYIRQPNAIATYQKVFGEMLDGLKSPSHSLLLIEGGDENFHGPSQLGPGLWAWTYEIDLDRNIFHVDGMPFFSLECLPDDAVFLQHTSDDGITADHYGHAACPLECPPENRYKKPTPPIVHNSELETYQSVMCTGSQVALSDLLAVSDGLSQDEHVRVTLLEVMIGQCMFSSAIGREIYGIELLNDHNQITDDQWSIACFMASITFIPQMFDDIQCIYHRKLKRKEFTWVRDDTVVYIATHLYDERCLQASVSRLINVILEQTNHSGHYFGIAFSVFHCAVVKVVKNAHTMSFSHTSALQFLPSFYADSPSTPGITALARLGYRIDPALFRRALEACHYVRYSGIYLKESLVQRADRSDDIPPTTICPTLPLELWREIACYLTHPFHLIVLGLVSRLCRQAVSMVLRCTHLCGYRLVSAPQERPEYRKENLSLRAASFSAVRNGIPTTVNVGVTGMLNDRLPEQRMIIPLEIKDSYLHLTLSADP</sequence>
<dbReference type="AlphaFoldDB" id="A0A9P7F918"/>
<dbReference type="InterPro" id="IPR050475">
    <property type="entry name" value="Prenyltransferase_related"/>
</dbReference>
<feature type="chain" id="PRO_5040154094" description="F-box domain-containing protein" evidence="1">
    <location>
        <begin position="26"/>
        <end position="711"/>
    </location>
</feature>
<evidence type="ECO:0000313" key="2">
    <source>
        <dbReference type="EMBL" id="KAG2108896.1"/>
    </source>
</evidence>
<name>A0A9P7F918_9AGAM</name>
<evidence type="ECO:0000256" key="1">
    <source>
        <dbReference type="SAM" id="SignalP"/>
    </source>
</evidence>
<dbReference type="OrthoDB" id="3229878at2759"/>
<dbReference type="PANTHER" id="PTHR42723">
    <property type="entry name" value="CHLOROPHYLL SYNTHASE"/>
    <property type="match status" value="1"/>
</dbReference>
<keyword evidence="1" id="KW-0732">Signal</keyword>
<dbReference type="RefSeq" id="XP_041293139.1">
    <property type="nucleotide sequence ID" value="XM_041444018.1"/>
</dbReference>
<dbReference type="EMBL" id="JABBWM010000025">
    <property type="protein sequence ID" value="KAG2108896.1"/>
    <property type="molecule type" value="Genomic_DNA"/>
</dbReference>
<evidence type="ECO:0008006" key="4">
    <source>
        <dbReference type="Google" id="ProtNLM"/>
    </source>
</evidence>